<proteinExistence type="predicted"/>
<sequence>MPRSGRKEGQGCDGWDEDDDVNGEGDNDAVEEGDGDDNEDDNEDDSSAEMDSYCKGQFIVKAN</sequence>
<evidence type="ECO:0000313" key="2">
    <source>
        <dbReference type="EMBL" id="KAF2193548.1"/>
    </source>
</evidence>
<dbReference type="Proteomes" id="UP000800200">
    <property type="component" value="Unassembled WGS sequence"/>
</dbReference>
<keyword evidence="3" id="KW-1185">Reference proteome</keyword>
<feature type="compositionally biased region" description="Acidic residues" evidence="1">
    <location>
        <begin position="14"/>
        <end position="48"/>
    </location>
</feature>
<gene>
    <name evidence="2" type="ORF">K469DRAFT_712327</name>
</gene>
<organism evidence="2 3">
    <name type="scientific">Zopfia rhizophila CBS 207.26</name>
    <dbReference type="NCBI Taxonomy" id="1314779"/>
    <lineage>
        <taxon>Eukaryota</taxon>
        <taxon>Fungi</taxon>
        <taxon>Dikarya</taxon>
        <taxon>Ascomycota</taxon>
        <taxon>Pezizomycotina</taxon>
        <taxon>Dothideomycetes</taxon>
        <taxon>Dothideomycetes incertae sedis</taxon>
        <taxon>Zopfiaceae</taxon>
        <taxon>Zopfia</taxon>
    </lineage>
</organism>
<feature type="compositionally biased region" description="Basic and acidic residues" evidence="1">
    <location>
        <begin position="1"/>
        <end position="10"/>
    </location>
</feature>
<name>A0A6A6ES40_9PEZI</name>
<accession>A0A6A6ES40</accession>
<evidence type="ECO:0000313" key="3">
    <source>
        <dbReference type="Proteomes" id="UP000800200"/>
    </source>
</evidence>
<reference evidence="2" key="1">
    <citation type="journal article" date="2020" name="Stud. Mycol.">
        <title>101 Dothideomycetes genomes: a test case for predicting lifestyles and emergence of pathogens.</title>
        <authorList>
            <person name="Haridas S."/>
            <person name="Albert R."/>
            <person name="Binder M."/>
            <person name="Bloem J."/>
            <person name="Labutti K."/>
            <person name="Salamov A."/>
            <person name="Andreopoulos B."/>
            <person name="Baker S."/>
            <person name="Barry K."/>
            <person name="Bills G."/>
            <person name="Bluhm B."/>
            <person name="Cannon C."/>
            <person name="Castanera R."/>
            <person name="Culley D."/>
            <person name="Daum C."/>
            <person name="Ezra D."/>
            <person name="Gonzalez J."/>
            <person name="Henrissat B."/>
            <person name="Kuo A."/>
            <person name="Liang C."/>
            <person name="Lipzen A."/>
            <person name="Lutzoni F."/>
            <person name="Magnuson J."/>
            <person name="Mondo S."/>
            <person name="Nolan M."/>
            <person name="Ohm R."/>
            <person name="Pangilinan J."/>
            <person name="Park H.-J."/>
            <person name="Ramirez L."/>
            <person name="Alfaro M."/>
            <person name="Sun H."/>
            <person name="Tritt A."/>
            <person name="Yoshinaga Y."/>
            <person name="Zwiers L.-H."/>
            <person name="Turgeon B."/>
            <person name="Goodwin S."/>
            <person name="Spatafora J."/>
            <person name="Crous P."/>
            <person name="Grigoriev I."/>
        </authorList>
    </citation>
    <scope>NUCLEOTIDE SEQUENCE</scope>
    <source>
        <strain evidence="2">CBS 207.26</strain>
    </source>
</reference>
<evidence type="ECO:0000256" key="1">
    <source>
        <dbReference type="SAM" id="MobiDB-lite"/>
    </source>
</evidence>
<dbReference type="AlphaFoldDB" id="A0A6A6ES40"/>
<feature type="region of interest" description="Disordered" evidence="1">
    <location>
        <begin position="1"/>
        <end position="63"/>
    </location>
</feature>
<dbReference type="EMBL" id="ML994613">
    <property type="protein sequence ID" value="KAF2193548.1"/>
    <property type="molecule type" value="Genomic_DNA"/>
</dbReference>
<protein>
    <submittedName>
        <fullName evidence="2">Uncharacterized protein</fullName>
    </submittedName>
</protein>